<feature type="signal peptide" evidence="1">
    <location>
        <begin position="1"/>
        <end position="21"/>
    </location>
</feature>
<accession>A0A8J4E4L6</accession>
<feature type="chain" id="PRO_5038907703" description="DNRLRE domain-containing protein" evidence="1">
    <location>
        <begin position="22"/>
        <end position="200"/>
    </location>
</feature>
<proteinExistence type="predicted"/>
<dbReference type="RefSeq" id="WP_204005936.1">
    <property type="nucleotide sequence ID" value="NZ_BOPG01000063.1"/>
</dbReference>
<dbReference type="EMBL" id="BOPG01000063">
    <property type="protein sequence ID" value="GIJ61168.1"/>
    <property type="molecule type" value="Genomic_DNA"/>
</dbReference>
<name>A0A8J4E4L6_9ACTN</name>
<keyword evidence="3" id="KW-1185">Reference proteome</keyword>
<organism evidence="2 3">
    <name type="scientific">Virgisporangium aurantiacum</name>
    <dbReference type="NCBI Taxonomy" id="175570"/>
    <lineage>
        <taxon>Bacteria</taxon>
        <taxon>Bacillati</taxon>
        <taxon>Actinomycetota</taxon>
        <taxon>Actinomycetes</taxon>
        <taxon>Micromonosporales</taxon>
        <taxon>Micromonosporaceae</taxon>
        <taxon>Virgisporangium</taxon>
    </lineage>
</organism>
<gene>
    <name evidence="2" type="ORF">Vau01_086840</name>
</gene>
<evidence type="ECO:0008006" key="4">
    <source>
        <dbReference type="Google" id="ProtNLM"/>
    </source>
</evidence>
<sequence>MRRLSSFLLVLAAALAAAAFAAVPANANASTVVVAGNRLAWTSVWRSYPSKSDFNSLDVARVGHESDSGGTNRSFFRMDTSALKGAQILSARFRTFETHSWSCSARPVEVWRTGPIDAATTWNNQPAWIAKLTVLNVAKGYSSSCPDGNVDFNVLAAVREAAAAGADDVTLGLRATSEVDTYGWKKFDNDPVLIVEFIAP</sequence>
<evidence type="ECO:0000313" key="3">
    <source>
        <dbReference type="Proteomes" id="UP000612585"/>
    </source>
</evidence>
<reference evidence="2" key="1">
    <citation type="submission" date="2021-01" db="EMBL/GenBank/DDBJ databases">
        <title>Whole genome shotgun sequence of Virgisporangium aurantiacum NBRC 16421.</title>
        <authorList>
            <person name="Komaki H."/>
            <person name="Tamura T."/>
        </authorList>
    </citation>
    <scope>NUCLEOTIDE SEQUENCE</scope>
    <source>
        <strain evidence="2">NBRC 16421</strain>
    </source>
</reference>
<dbReference type="Proteomes" id="UP000612585">
    <property type="component" value="Unassembled WGS sequence"/>
</dbReference>
<keyword evidence="1" id="KW-0732">Signal</keyword>
<evidence type="ECO:0000256" key="1">
    <source>
        <dbReference type="SAM" id="SignalP"/>
    </source>
</evidence>
<evidence type="ECO:0000313" key="2">
    <source>
        <dbReference type="EMBL" id="GIJ61168.1"/>
    </source>
</evidence>
<protein>
    <recommendedName>
        <fullName evidence="4">DNRLRE domain-containing protein</fullName>
    </recommendedName>
</protein>
<dbReference type="NCBIfam" id="NF033679">
    <property type="entry name" value="DNRLRE_dom"/>
    <property type="match status" value="1"/>
</dbReference>
<dbReference type="AlphaFoldDB" id="A0A8J4E4L6"/>
<comment type="caution">
    <text evidence="2">The sequence shown here is derived from an EMBL/GenBank/DDBJ whole genome shotgun (WGS) entry which is preliminary data.</text>
</comment>